<feature type="transmembrane region" description="Helical" evidence="5">
    <location>
        <begin position="84"/>
        <end position="102"/>
    </location>
</feature>
<reference evidence="7" key="1">
    <citation type="journal article" date="2019" name="Int. J. Syst. Evol. Microbiol.">
        <title>The Global Catalogue of Microorganisms (GCM) 10K type strain sequencing project: providing services to taxonomists for standard genome sequencing and annotation.</title>
        <authorList>
            <consortium name="The Broad Institute Genomics Platform"/>
            <consortium name="The Broad Institute Genome Sequencing Center for Infectious Disease"/>
            <person name="Wu L."/>
            <person name="Ma J."/>
        </authorList>
    </citation>
    <scope>NUCLEOTIDE SEQUENCE [LARGE SCALE GENOMIC DNA]</scope>
    <source>
        <strain evidence="7">CCUG 55609</strain>
    </source>
</reference>
<evidence type="ECO:0000256" key="2">
    <source>
        <dbReference type="ARBA" id="ARBA00022692"/>
    </source>
</evidence>
<evidence type="ECO:0000256" key="3">
    <source>
        <dbReference type="ARBA" id="ARBA00022989"/>
    </source>
</evidence>
<dbReference type="RefSeq" id="WP_374835438.1">
    <property type="nucleotide sequence ID" value="NZ_JBHEEW010000001.1"/>
</dbReference>
<sequence length="216" mass="23613">MEPEGFRWQYDRHELIADGIVHGVGVALALVGVTALLFYATVWATSGQLAAAWIYGVGLVLSLGISFAYNLWPASNVKWYLRRCDHAAIFVLIAATYTPFLQRGWDDPMLAGMLVAVWLVAAAGTALKFLRPGRYDRMAIVLYLATGWSGIIAADSLLETLPETTLVLILIGGLLYSVGVIFFVWQSLRFQNAIWHGFVVTAAAVHYSAVVTCVST</sequence>
<comment type="subcellular location">
    <subcellularLocation>
        <location evidence="1">Membrane</location>
        <topology evidence="1">Multi-pass membrane protein</topology>
    </subcellularLocation>
</comment>
<dbReference type="Pfam" id="PF03006">
    <property type="entry name" value="HlyIII"/>
    <property type="match status" value="1"/>
</dbReference>
<dbReference type="PANTHER" id="PTHR20855">
    <property type="entry name" value="ADIPOR/PROGESTIN RECEPTOR-RELATED"/>
    <property type="match status" value="1"/>
</dbReference>
<organism evidence="6 7">
    <name type="scientific">Mycoplana ramosa</name>
    <name type="common">Mycoplana bullata</name>
    <dbReference type="NCBI Taxonomy" id="40837"/>
    <lineage>
        <taxon>Bacteria</taxon>
        <taxon>Pseudomonadati</taxon>
        <taxon>Pseudomonadota</taxon>
        <taxon>Alphaproteobacteria</taxon>
        <taxon>Hyphomicrobiales</taxon>
        <taxon>Rhizobiaceae</taxon>
        <taxon>Mycoplana</taxon>
    </lineage>
</organism>
<feature type="transmembrane region" description="Helical" evidence="5">
    <location>
        <begin position="20"/>
        <end position="40"/>
    </location>
</feature>
<dbReference type="Proteomes" id="UP001597173">
    <property type="component" value="Unassembled WGS sequence"/>
</dbReference>
<evidence type="ECO:0000256" key="4">
    <source>
        <dbReference type="ARBA" id="ARBA00023136"/>
    </source>
</evidence>
<comment type="caution">
    <text evidence="6">The sequence shown here is derived from an EMBL/GenBank/DDBJ whole genome shotgun (WGS) entry which is preliminary data.</text>
</comment>
<keyword evidence="3 5" id="KW-1133">Transmembrane helix</keyword>
<feature type="transmembrane region" description="Helical" evidence="5">
    <location>
        <begin position="139"/>
        <end position="158"/>
    </location>
</feature>
<keyword evidence="7" id="KW-1185">Reference proteome</keyword>
<keyword evidence="4 5" id="KW-0472">Membrane</keyword>
<evidence type="ECO:0000313" key="7">
    <source>
        <dbReference type="Proteomes" id="UP001597173"/>
    </source>
</evidence>
<accession>A0ABW3YUI2</accession>
<dbReference type="EMBL" id="JBHTNF010000002">
    <property type="protein sequence ID" value="MFD1327566.1"/>
    <property type="molecule type" value="Genomic_DNA"/>
</dbReference>
<feature type="transmembrane region" description="Helical" evidence="5">
    <location>
        <begin position="52"/>
        <end position="72"/>
    </location>
</feature>
<evidence type="ECO:0000256" key="1">
    <source>
        <dbReference type="ARBA" id="ARBA00004141"/>
    </source>
</evidence>
<feature type="transmembrane region" description="Helical" evidence="5">
    <location>
        <begin position="164"/>
        <end position="185"/>
    </location>
</feature>
<dbReference type="PANTHER" id="PTHR20855:SF3">
    <property type="entry name" value="LD03007P"/>
    <property type="match status" value="1"/>
</dbReference>
<gene>
    <name evidence="6" type="ORF">ACFQ33_06620</name>
</gene>
<evidence type="ECO:0000256" key="5">
    <source>
        <dbReference type="SAM" id="Phobius"/>
    </source>
</evidence>
<feature type="transmembrane region" description="Helical" evidence="5">
    <location>
        <begin position="108"/>
        <end position="127"/>
    </location>
</feature>
<dbReference type="InterPro" id="IPR004254">
    <property type="entry name" value="AdipoR/HlyIII-related"/>
</dbReference>
<name>A0ABW3YUI2_MYCRA</name>
<evidence type="ECO:0000313" key="6">
    <source>
        <dbReference type="EMBL" id="MFD1327566.1"/>
    </source>
</evidence>
<protein>
    <submittedName>
        <fullName evidence="6">Hemolysin III family protein</fullName>
    </submittedName>
</protein>
<keyword evidence="2 5" id="KW-0812">Transmembrane</keyword>
<proteinExistence type="predicted"/>